<keyword evidence="3" id="KW-1185">Reference proteome</keyword>
<evidence type="ECO:0000313" key="2">
    <source>
        <dbReference type="EMBL" id="GFS30936.1"/>
    </source>
</evidence>
<dbReference type="PANTHER" id="PTHR37718">
    <property type="entry name" value="BNAC03G61340D PROTEIN"/>
    <property type="match status" value="1"/>
</dbReference>
<dbReference type="PANTHER" id="PTHR37718:SF2">
    <property type="entry name" value="OS03G0205150 PROTEIN"/>
    <property type="match status" value="1"/>
</dbReference>
<feature type="compositionally biased region" description="Polar residues" evidence="1">
    <location>
        <begin position="230"/>
        <end position="241"/>
    </location>
</feature>
<name>A0A7J0DB16_9ERIC</name>
<organism evidence="2 3">
    <name type="scientific">Actinidia rufa</name>
    <dbReference type="NCBI Taxonomy" id="165716"/>
    <lineage>
        <taxon>Eukaryota</taxon>
        <taxon>Viridiplantae</taxon>
        <taxon>Streptophyta</taxon>
        <taxon>Embryophyta</taxon>
        <taxon>Tracheophyta</taxon>
        <taxon>Spermatophyta</taxon>
        <taxon>Magnoliopsida</taxon>
        <taxon>eudicotyledons</taxon>
        <taxon>Gunneridae</taxon>
        <taxon>Pentapetalae</taxon>
        <taxon>asterids</taxon>
        <taxon>Ericales</taxon>
        <taxon>Actinidiaceae</taxon>
        <taxon>Actinidia</taxon>
    </lineage>
</organism>
<dbReference type="CDD" id="cd09272">
    <property type="entry name" value="RNase_HI_RT_Ty1"/>
    <property type="match status" value="1"/>
</dbReference>
<accession>A0A7J0DB16</accession>
<dbReference type="EMBL" id="BJWL01000133">
    <property type="protein sequence ID" value="GFS30936.1"/>
    <property type="molecule type" value="Genomic_DNA"/>
</dbReference>
<gene>
    <name evidence="2" type="ORF">Acr_00g0014870</name>
</gene>
<dbReference type="AlphaFoldDB" id="A0A7J0DB16"/>
<dbReference type="OrthoDB" id="1266663at2759"/>
<feature type="region of interest" description="Disordered" evidence="1">
    <location>
        <begin position="212"/>
        <end position="241"/>
    </location>
</feature>
<reference evidence="3" key="1">
    <citation type="submission" date="2019-07" db="EMBL/GenBank/DDBJ databases">
        <title>De Novo Assembly of kiwifruit Actinidia rufa.</title>
        <authorList>
            <person name="Sugita-Konishi S."/>
            <person name="Sato K."/>
            <person name="Mori E."/>
            <person name="Abe Y."/>
            <person name="Kisaki G."/>
            <person name="Hamano K."/>
            <person name="Suezawa K."/>
            <person name="Otani M."/>
            <person name="Fukuda T."/>
            <person name="Manabe T."/>
            <person name="Gomi K."/>
            <person name="Tabuchi M."/>
            <person name="Akimitsu K."/>
            <person name="Kataoka I."/>
        </authorList>
    </citation>
    <scope>NUCLEOTIDE SEQUENCE [LARGE SCALE GENOMIC DNA]</scope>
    <source>
        <strain evidence="3">cv. Fuchu</strain>
    </source>
</reference>
<dbReference type="Proteomes" id="UP000585474">
    <property type="component" value="Unassembled WGS sequence"/>
</dbReference>
<proteinExistence type="predicted"/>
<sequence length="241" mass="26922">MSVVRYLLQGPDCEIFMADNPIPPRLLPILEPPPPTPNGSLPLVISPDPSPRAQALLLASSPESGISPLLVPDILPPQYPTHVDSILIPCSVHEALQNPLWVSAIKAEMEVNYGLKKAFDIKDLGHLRYFLGIEVAWSRHVLHERTKHIEVDIHFIREKVRSRVITPNFVPSSAQTADMFTKSIRPSLLAEVEEEMLMRKFYELMEAQGLTKKNEENSSNVPGDGKKEQSVTLVPVSNNKQ</sequence>
<comment type="caution">
    <text evidence="2">The sequence shown here is derived from an EMBL/GenBank/DDBJ whole genome shotgun (WGS) entry which is preliminary data.</text>
</comment>
<evidence type="ECO:0000256" key="1">
    <source>
        <dbReference type="SAM" id="MobiDB-lite"/>
    </source>
</evidence>
<evidence type="ECO:0000313" key="3">
    <source>
        <dbReference type="Proteomes" id="UP000585474"/>
    </source>
</evidence>
<protein>
    <submittedName>
        <fullName evidence="2">Uncharacterized protein</fullName>
    </submittedName>
</protein>